<dbReference type="EMBL" id="FUIE01000044">
    <property type="protein sequence ID" value="SJM61420.1"/>
    <property type="molecule type" value="Genomic_DNA"/>
</dbReference>
<dbReference type="OrthoDB" id="7363288at2"/>
<evidence type="ECO:0000313" key="8">
    <source>
        <dbReference type="EMBL" id="SJM61420.1"/>
    </source>
</evidence>
<dbReference type="PROSITE" id="PS51257">
    <property type="entry name" value="PROKAR_LIPOPROTEIN"/>
    <property type="match status" value="1"/>
</dbReference>
<dbReference type="Proteomes" id="UP000195766">
    <property type="component" value="Unassembled WGS sequence"/>
</dbReference>
<evidence type="ECO:0008006" key="10">
    <source>
        <dbReference type="Google" id="ProtNLM"/>
    </source>
</evidence>
<comment type="similarity">
    <text evidence="1">Belongs to the EcnA/EcnB lipoprotein family.</text>
</comment>
<dbReference type="InterPro" id="IPR012556">
    <property type="entry name" value="Entericidin"/>
</dbReference>
<evidence type="ECO:0000256" key="3">
    <source>
        <dbReference type="ARBA" id="ARBA00022729"/>
    </source>
</evidence>
<evidence type="ECO:0000313" key="9">
    <source>
        <dbReference type="Proteomes" id="UP000195766"/>
    </source>
</evidence>
<dbReference type="Pfam" id="PF08085">
    <property type="entry name" value="Entericidin"/>
    <property type="match status" value="1"/>
</dbReference>
<keyword evidence="4" id="KW-0472">Membrane</keyword>
<dbReference type="AlphaFoldDB" id="A0A1R4FZJ8"/>
<keyword evidence="5" id="KW-0564">Palmitate</keyword>
<evidence type="ECO:0000256" key="7">
    <source>
        <dbReference type="SAM" id="SignalP"/>
    </source>
</evidence>
<sequence>MRKLIVLGVIAAALTTAACNTVAGVGRDVSAVGQAVTSGSERAKS</sequence>
<evidence type="ECO:0000256" key="5">
    <source>
        <dbReference type="ARBA" id="ARBA00023139"/>
    </source>
</evidence>
<gene>
    <name evidence="8" type="ORF">FM111_08305</name>
</gene>
<keyword evidence="2" id="KW-1003">Cell membrane</keyword>
<feature type="chain" id="PRO_5012503768" description="Entericidin EcnAB" evidence="7">
    <location>
        <begin position="19"/>
        <end position="45"/>
    </location>
</feature>
<name>A0A1R4FZJ8_BREDI</name>
<feature type="signal peptide" evidence="7">
    <location>
        <begin position="1"/>
        <end position="18"/>
    </location>
</feature>
<dbReference type="GO" id="GO:0009636">
    <property type="term" value="P:response to toxic substance"/>
    <property type="evidence" value="ECO:0007669"/>
    <property type="project" value="InterPro"/>
</dbReference>
<reference evidence="8 9" key="1">
    <citation type="submission" date="2017-02" db="EMBL/GenBank/DDBJ databases">
        <authorList>
            <person name="Peterson S.W."/>
        </authorList>
    </citation>
    <scope>NUCLEOTIDE SEQUENCE [LARGE SCALE GENOMIC DNA]</scope>
    <source>
        <strain evidence="8 9">3F5N</strain>
    </source>
</reference>
<evidence type="ECO:0000256" key="1">
    <source>
        <dbReference type="ARBA" id="ARBA00010296"/>
    </source>
</evidence>
<evidence type="ECO:0000256" key="4">
    <source>
        <dbReference type="ARBA" id="ARBA00023136"/>
    </source>
</evidence>
<keyword evidence="3 7" id="KW-0732">Signal</keyword>
<organism evidence="8 9">
    <name type="scientific">Brevundimonas diminuta 3F5N</name>
    <dbReference type="NCBI Taxonomy" id="1255603"/>
    <lineage>
        <taxon>Bacteria</taxon>
        <taxon>Pseudomonadati</taxon>
        <taxon>Pseudomonadota</taxon>
        <taxon>Alphaproteobacteria</taxon>
        <taxon>Caulobacterales</taxon>
        <taxon>Caulobacteraceae</taxon>
        <taxon>Brevundimonas</taxon>
    </lineage>
</organism>
<dbReference type="RefSeq" id="WP_087140513.1">
    <property type="nucleotide sequence ID" value="NZ_FUIE01000044.1"/>
</dbReference>
<dbReference type="GO" id="GO:0016020">
    <property type="term" value="C:membrane"/>
    <property type="evidence" value="ECO:0007669"/>
    <property type="project" value="InterPro"/>
</dbReference>
<evidence type="ECO:0000256" key="2">
    <source>
        <dbReference type="ARBA" id="ARBA00022475"/>
    </source>
</evidence>
<accession>A0A1R4FZJ8</accession>
<protein>
    <recommendedName>
        <fullName evidence="10">Entericidin EcnAB</fullName>
    </recommendedName>
</protein>
<evidence type="ECO:0000256" key="6">
    <source>
        <dbReference type="ARBA" id="ARBA00023288"/>
    </source>
</evidence>
<proteinExistence type="inferred from homology"/>
<keyword evidence="6" id="KW-0449">Lipoprotein</keyword>